<evidence type="ECO:0000313" key="1">
    <source>
        <dbReference type="EMBL" id="EFN86357.1"/>
    </source>
</evidence>
<dbReference type="InterPro" id="IPR038538">
    <property type="entry name" value="MTERF_sf"/>
</dbReference>
<dbReference type="AlphaFoldDB" id="E2BD71"/>
<reference evidence="1 2" key="1">
    <citation type="journal article" date="2010" name="Science">
        <title>Genomic comparison of the ants Camponotus floridanus and Harpegnathos saltator.</title>
        <authorList>
            <person name="Bonasio R."/>
            <person name="Zhang G."/>
            <person name="Ye C."/>
            <person name="Mutti N.S."/>
            <person name="Fang X."/>
            <person name="Qin N."/>
            <person name="Donahue G."/>
            <person name="Yang P."/>
            <person name="Li Q."/>
            <person name="Li C."/>
            <person name="Zhang P."/>
            <person name="Huang Z."/>
            <person name="Berger S.L."/>
            <person name="Reinberg D."/>
            <person name="Wang J."/>
            <person name="Liebig J."/>
        </authorList>
    </citation>
    <scope>NUCLEOTIDE SEQUENCE [LARGE SCALE GENOMIC DNA]</scope>
    <source>
        <strain evidence="1 2">R22 G/1</strain>
    </source>
</reference>
<protein>
    <recommendedName>
        <fullName evidence="3">mTERF domain-containing protein 1, mitochondrial</fullName>
    </recommendedName>
</protein>
<gene>
    <name evidence="1" type="ORF">EAI_03857</name>
</gene>
<proteinExistence type="predicted"/>
<dbReference type="Proteomes" id="UP000008237">
    <property type="component" value="Unassembled WGS sequence"/>
</dbReference>
<accession>E2BD71</accession>
<dbReference type="Gene3D" id="1.25.70.10">
    <property type="entry name" value="Transcription termination factor 3, mitochondrial"/>
    <property type="match status" value="1"/>
</dbReference>
<dbReference type="STRING" id="610380.E2BD71"/>
<dbReference type="EMBL" id="GL447574">
    <property type="protein sequence ID" value="EFN86357.1"/>
    <property type="molecule type" value="Genomic_DNA"/>
</dbReference>
<sequence>MLKILRLDLGFINKYIEKNPKIITASPENVKSLLNNFKDTGLVGLPIETVLKKHSYLLFEDANNIKHLLQLFEHYEIPEDYVHKFMKIFTLGSDVFLERMTMIMKHPDLQLWHKYPRILQLILYKNMAMDRVEYLRYINRIKWARAHTVLSQTKTMDR</sequence>
<keyword evidence="2" id="KW-1185">Reference proteome</keyword>
<organism evidence="2">
    <name type="scientific">Harpegnathos saltator</name>
    <name type="common">Jerdon's jumping ant</name>
    <dbReference type="NCBI Taxonomy" id="610380"/>
    <lineage>
        <taxon>Eukaryota</taxon>
        <taxon>Metazoa</taxon>
        <taxon>Ecdysozoa</taxon>
        <taxon>Arthropoda</taxon>
        <taxon>Hexapoda</taxon>
        <taxon>Insecta</taxon>
        <taxon>Pterygota</taxon>
        <taxon>Neoptera</taxon>
        <taxon>Endopterygota</taxon>
        <taxon>Hymenoptera</taxon>
        <taxon>Apocrita</taxon>
        <taxon>Aculeata</taxon>
        <taxon>Formicoidea</taxon>
        <taxon>Formicidae</taxon>
        <taxon>Ponerinae</taxon>
        <taxon>Ponerini</taxon>
        <taxon>Harpegnathos</taxon>
    </lineage>
</organism>
<evidence type="ECO:0008006" key="3">
    <source>
        <dbReference type="Google" id="ProtNLM"/>
    </source>
</evidence>
<name>E2BD71_HARSA</name>
<evidence type="ECO:0000313" key="2">
    <source>
        <dbReference type="Proteomes" id="UP000008237"/>
    </source>
</evidence>
<dbReference type="OrthoDB" id="10064535at2759"/>
<dbReference type="InParanoid" id="E2BD71"/>